<dbReference type="Pfam" id="PF00084">
    <property type="entry name" value="Sushi"/>
    <property type="match status" value="1"/>
</dbReference>
<dbReference type="PROSITE" id="PS50923">
    <property type="entry name" value="SUSHI"/>
    <property type="match status" value="1"/>
</dbReference>
<dbReference type="STRING" id="299467.A0A443RV43"/>
<dbReference type="EMBL" id="NCKV01030031">
    <property type="protein sequence ID" value="RWS19110.1"/>
    <property type="molecule type" value="Genomic_DNA"/>
</dbReference>
<evidence type="ECO:0000256" key="1">
    <source>
        <dbReference type="ARBA" id="ARBA00023157"/>
    </source>
</evidence>
<accession>A0A443RV43</accession>
<dbReference type="OrthoDB" id="6508331at2759"/>
<name>A0A443RV43_9ACAR</name>
<evidence type="ECO:0000256" key="2">
    <source>
        <dbReference type="PROSITE-ProRule" id="PRU00302"/>
    </source>
</evidence>
<comment type="caution">
    <text evidence="4">The sequence shown here is derived from an EMBL/GenBank/DDBJ whole genome shotgun (WGS) entry which is preliminary data.</text>
</comment>
<dbReference type="InterPro" id="IPR035976">
    <property type="entry name" value="Sushi/SCR/CCP_sf"/>
</dbReference>
<sequence>TLAWAKYPALAVFTPTIKSMNPATWQRSFTDDDKLFLQMLYCHTVTPSHPCHIYNNPSRSKPNYTETYRNVKNCPDLVISKTTVRVHEVFRQHFGATVQFRCIDDFSSMFGDETRTCLRNGEWSGEQPFCIPRELIQYFCSYASSDKKCRRIKFEKDETKLQKRSISENSLLPYKSVYKIQKMKAMSDFICIGFTYLIQPKSEVEVYAKRNGKWMQIWNGFSTETYTSNRVEIELKVIPGEVFAIRLVAKYADGISQQFLLKYMHIFANSCNVK</sequence>
<proteinExistence type="predicted"/>
<dbReference type="CDD" id="cd00033">
    <property type="entry name" value="CCP"/>
    <property type="match status" value="1"/>
</dbReference>
<dbReference type="AlphaFoldDB" id="A0A443RV43"/>
<feature type="disulfide bond" evidence="2">
    <location>
        <begin position="74"/>
        <end position="117"/>
    </location>
</feature>
<feature type="domain" description="Sushi" evidence="3">
    <location>
        <begin position="72"/>
        <end position="132"/>
    </location>
</feature>
<keyword evidence="2" id="KW-0768">Sushi</keyword>
<dbReference type="Gene3D" id="2.10.70.10">
    <property type="entry name" value="Complement Module, domain 1"/>
    <property type="match status" value="1"/>
</dbReference>
<dbReference type="InterPro" id="IPR000436">
    <property type="entry name" value="Sushi_SCR_CCP_dom"/>
</dbReference>
<protein>
    <recommendedName>
        <fullName evidence="3">Sushi domain-containing protein</fullName>
    </recommendedName>
</protein>
<evidence type="ECO:0000259" key="3">
    <source>
        <dbReference type="PROSITE" id="PS50923"/>
    </source>
</evidence>
<organism evidence="4 5">
    <name type="scientific">Leptotrombidium deliense</name>
    <dbReference type="NCBI Taxonomy" id="299467"/>
    <lineage>
        <taxon>Eukaryota</taxon>
        <taxon>Metazoa</taxon>
        <taxon>Ecdysozoa</taxon>
        <taxon>Arthropoda</taxon>
        <taxon>Chelicerata</taxon>
        <taxon>Arachnida</taxon>
        <taxon>Acari</taxon>
        <taxon>Acariformes</taxon>
        <taxon>Trombidiformes</taxon>
        <taxon>Prostigmata</taxon>
        <taxon>Anystina</taxon>
        <taxon>Parasitengona</taxon>
        <taxon>Trombiculoidea</taxon>
        <taxon>Trombiculidae</taxon>
        <taxon>Leptotrombidium</taxon>
    </lineage>
</organism>
<dbReference type="SUPFAM" id="SSF57535">
    <property type="entry name" value="Complement control module/SCR domain"/>
    <property type="match status" value="1"/>
</dbReference>
<feature type="non-terminal residue" evidence="4">
    <location>
        <position position="1"/>
    </location>
</feature>
<evidence type="ECO:0000313" key="4">
    <source>
        <dbReference type="EMBL" id="RWS19110.1"/>
    </source>
</evidence>
<reference evidence="4 5" key="1">
    <citation type="journal article" date="2018" name="Gigascience">
        <title>Genomes of trombidid mites reveal novel predicted allergens and laterally-transferred genes associated with secondary metabolism.</title>
        <authorList>
            <person name="Dong X."/>
            <person name="Chaisiri K."/>
            <person name="Xia D."/>
            <person name="Armstrong S.D."/>
            <person name="Fang Y."/>
            <person name="Donnelly M.J."/>
            <person name="Kadowaki T."/>
            <person name="McGarry J.W."/>
            <person name="Darby A.C."/>
            <person name="Makepeace B.L."/>
        </authorList>
    </citation>
    <scope>NUCLEOTIDE SEQUENCE [LARGE SCALE GENOMIC DNA]</scope>
    <source>
        <strain evidence="4">UoL-UT</strain>
    </source>
</reference>
<keyword evidence="1 2" id="KW-1015">Disulfide bond</keyword>
<comment type="caution">
    <text evidence="2">Lacks conserved residue(s) required for the propagation of feature annotation.</text>
</comment>
<dbReference type="Proteomes" id="UP000288716">
    <property type="component" value="Unassembled WGS sequence"/>
</dbReference>
<dbReference type="VEuPathDB" id="VectorBase:LDEU012930"/>
<keyword evidence="5" id="KW-1185">Reference proteome</keyword>
<dbReference type="SMART" id="SM00032">
    <property type="entry name" value="CCP"/>
    <property type="match status" value="1"/>
</dbReference>
<evidence type="ECO:0000313" key="5">
    <source>
        <dbReference type="Proteomes" id="UP000288716"/>
    </source>
</evidence>
<gene>
    <name evidence="4" type="ORF">B4U80_12353</name>
</gene>